<evidence type="ECO:0000256" key="5">
    <source>
        <dbReference type="SAM" id="MobiDB-lite"/>
    </source>
</evidence>
<dbReference type="CDD" id="cd01428">
    <property type="entry name" value="ADK"/>
    <property type="match status" value="1"/>
</dbReference>
<dbReference type="PRINTS" id="PR00094">
    <property type="entry name" value="ADENYLTKNASE"/>
</dbReference>
<evidence type="ECO:0000256" key="4">
    <source>
        <dbReference type="RuleBase" id="RU003330"/>
    </source>
</evidence>
<dbReference type="FunCoup" id="A0A6J2WTQ2">
    <property type="interactions" value="120"/>
</dbReference>
<keyword evidence="1 4" id="KW-0808">Transferase</keyword>
<organism evidence="6 7">
    <name type="scientific">Chanos chanos</name>
    <name type="common">Milkfish</name>
    <name type="synonym">Mugil chanos</name>
    <dbReference type="NCBI Taxonomy" id="29144"/>
    <lineage>
        <taxon>Eukaryota</taxon>
        <taxon>Metazoa</taxon>
        <taxon>Chordata</taxon>
        <taxon>Craniata</taxon>
        <taxon>Vertebrata</taxon>
        <taxon>Euteleostomi</taxon>
        <taxon>Actinopterygii</taxon>
        <taxon>Neopterygii</taxon>
        <taxon>Teleostei</taxon>
        <taxon>Ostariophysi</taxon>
        <taxon>Gonorynchiformes</taxon>
        <taxon>Chanidae</taxon>
        <taxon>Chanos</taxon>
    </lineage>
</organism>
<dbReference type="Gene3D" id="3.40.50.300">
    <property type="entry name" value="P-loop containing nucleotide triphosphate hydrolases"/>
    <property type="match status" value="1"/>
</dbReference>
<dbReference type="InterPro" id="IPR033690">
    <property type="entry name" value="Adenylat_kinase_CS"/>
</dbReference>
<keyword evidence="6" id="KW-1185">Reference proteome</keyword>
<accession>A0A6J2WTQ2</accession>
<dbReference type="Pfam" id="PF00406">
    <property type="entry name" value="ADK"/>
    <property type="match status" value="1"/>
</dbReference>
<dbReference type="OrthoDB" id="442176at2759"/>
<dbReference type="RefSeq" id="XP_030647634.1">
    <property type="nucleotide sequence ID" value="XM_030791774.1"/>
</dbReference>
<dbReference type="CDD" id="cd22978">
    <property type="entry name" value="DD_AK5"/>
    <property type="match status" value="1"/>
</dbReference>
<evidence type="ECO:0000313" key="7">
    <source>
        <dbReference type="RefSeq" id="XP_030647634.1"/>
    </source>
</evidence>
<gene>
    <name evidence="7" type="primary">ak5l</name>
</gene>
<dbReference type="PROSITE" id="PS00113">
    <property type="entry name" value="ADENYLATE_KINASE"/>
    <property type="match status" value="1"/>
</dbReference>
<dbReference type="Proteomes" id="UP000504632">
    <property type="component" value="Chromosome 14"/>
</dbReference>
<keyword evidence="2" id="KW-0547">Nucleotide-binding</keyword>
<comment type="similarity">
    <text evidence="4">Belongs to the adenylate kinase family.</text>
</comment>
<name>A0A6J2WTQ2_CHACN</name>
<dbReference type="GO" id="GO:0005524">
    <property type="term" value="F:ATP binding"/>
    <property type="evidence" value="ECO:0007669"/>
    <property type="project" value="InterPro"/>
</dbReference>
<dbReference type="AlphaFoldDB" id="A0A6J2WTQ2"/>
<proteinExistence type="inferred from homology"/>
<dbReference type="SUPFAM" id="SSF52540">
    <property type="entry name" value="P-loop containing nucleoside triphosphate hydrolases"/>
    <property type="match status" value="1"/>
</dbReference>
<dbReference type="GO" id="GO:0019205">
    <property type="term" value="F:nucleobase-containing compound kinase activity"/>
    <property type="evidence" value="ECO:0007669"/>
    <property type="project" value="InterPro"/>
</dbReference>
<dbReference type="GeneID" id="115827870"/>
<dbReference type="PANTHER" id="PTHR23359">
    <property type="entry name" value="NUCLEOTIDE KINASE"/>
    <property type="match status" value="1"/>
</dbReference>
<reference evidence="7" key="1">
    <citation type="submission" date="2025-08" db="UniProtKB">
        <authorList>
            <consortium name="RefSeq"/>
        </authorList>
    </citation>
    <scope>IDENTIFICATION</scope>
</reference>
<dbReference type="GO" id="GO:0006139">
    <property type="term" value="P:nucleobase-containing compound metabolic process"/>
    <property type="evidence" value="ECO:0007669"/>
    <property type="project" value="InterPro"/>
</dbReference>
<dbReference type="SUPFAM" id="SSF47391">
    <property type="entry name" value="Dimerization-anchoring domain of cAMP-dependent PK regulatory subunit"/>
    <property type="match status" value="1"/>
</dbReference>
<dbReference type="CTD" id="548336"/>
<sequence length="333" mass="37561">MNTNDAKEYLSKRQIPQLFESMLTGLMYHRPEDPLGFLENCLQKARELGGPESVAWDTFITPDRRPLPPITAPQGKKAPSKLEGGPGPGPGPYRRYERLPPIQAQFSIESDSDMTESSGLIQEYDVFDPSKPRPHIIFIIGGPGSGKGTQTAKIASHYDYECVSVGEILRNQLLHHAPTDRKWELIAQIIANGELAPQETTIEELKHQFIKRQDAKGFIVDGFPREISQAFTFEEQIGSPDLVILLACSNQQLRQRLEKRAAQQGRPDDNAHAIEKRLDTFKHNITLIAKYYQERGIIVRIDADREEDDIFADICAVVKDRLFPTETKAEDLS</sequence>
<dbReference type="InterPro" id="IPR000850">
    <property type="entry name" value="Adenylat/UMP-CMP_kin"/>
</dbReference>
<evidence type="ECO:0000256" key="3">
    <source>
        <dbReference type="ARBA" id="ARBA00022777"/>
    </source>
</evidence>
<evidence type="ECO:0000256" key="1">
    <source>
        <dbReference type="ARBA" id="ARBA00022679"/>
    </source>
</evidence>
<dbReference type="InParanoid" id="A0A6J2WTQ2"/>
<dbReference type="HAMAP" id="MF_00235">
    <property type="entry name" value="Adenylate_kinase_Adk"/>
    <property type="match status" value="1"/>
</dbReference>
<feature type="region of interest" description="Disordered" evidence="5">
    <location>
        <begin position="60"/>
        <end position="92"/>
    </location>
</feature>
<protein>
    <submittedName>
        <fullName evidence="7">Adenylate kinase 5, like</fullName>
    </submittedName>
</protein>
<evidence type="ECO:0000313" key="6">
    <source>
        <dbReference type="Proteomes" id="UP000504632"/>
    </source>
</evidence>
<keyword evidence="3 4" id="KW-0418">Kinase</keyword>
<evidence type="ECO:0000256" key="2">
    <source>
        <dbReference type="ARBA" id="ARBA00022741"/>
    </source>
</evidence>
<dbReference type="InterPro" id="IPR027417">
    <property type="entry name" value="P-loop_NTPase"/>
</dbReference>